<name>Q4PN57_IXOSC</name>
<feature type="signal peptide" evidence="2">
    <location>
        <begin position="1"/>
        <end position="31"/>
    </location>
</feature>
<dbReference type="VEuPathDB" id="VectorBase:ISCP_034601"/>
<evidence type="ECO:0000313" key="3">
    <source>
        <dbReference type="EMBL" id="AAY66553.1"/>
    </source>
</evidence>
<protein>
    <submittedName>
        <fullName evidence="3">Putative secreted protein</fullName>
    </submittedName>
</protein>
<dbReference type="AlphaFoldDB" id="Q4PN57"/>
<feature type="region of interest" description="Disordered" evidence="1">
    <location>
        <begin position="109"/>
        <end position="192"/>
    </location>
</feature>
<reference evidence="3" key="2">
    <citation type="journal article" date="2006" name="Insect Biochem. Mol. Biol.">
        <title>An annotated catalog of salivary gland transcripts from Ixodes scapularis ticks.</title>
        <authorList>
            <person name="Ribeiro J.M."/>
            <person name="Alarcon-Chaidez F."/>
            <person name="Francischetti I.M."/>
            <person name="Mans B.J."/>
            <person name="Mather T.N."/>
            <person name="Valenzuela J.G."/>
            <person name="Wikel S.K."/>
        </authorList>
    </citation>
    <scope>NUCLEOTIDE SEQUENCE</scope>
    <source>
        <strain evidence="3">IS-6-12-J-cluster-218</strain>
        <tissue evidence="3">Salivary glands</tissue>
    </source>
</reference>
<reference evidence="3" key="1">
    <citation type="submission" date="2005-05" db="EMBL/GenBank/DDBJ databases">
        <authorList>
            <person name="Tseng H.-P."/>
            <person name="Hseu T.-H."/>
            <person name="Buhler D.R."/>
            <person name="Wang W.-D."/>
            <person name="Tsai H.-L."/>
            <person name="Hu C.-H."/>
        </authorList>
    </citation>
    <scope>NUCLEOTIDE SEQUENCE</scope>
    <source>
        <strain evidence="3">IS-6-12-J-cluster-218</strain>
        <tissue evidence="3">Salivary glands</tissue>
    </source>
</reference>
<feature type="chain" id="PRO_5004241042" evidence="2">
    <location>
        <begin position="32"/>
        <end position="192"/>
    </location>
</feature>
<evidence type="ECO:0000256" key="1">
    <source>
        <dbReference type="SAM" id="MobiDB-lite"/>
    </source>
</evidence>
<dbReference type="EMBL" id="DQ065916">
    <property type="protein sequence ID" value="AAY66553.1"/>
    <property type="molecule type" value="mRNA"/>
</dbReference>
<feature type="compositionally biased region" description="Basic and acidic residues" evidence="1">
    <location>
        <begin position="120"/>
        <end position="181"/>
    </location>
</feature>
<proteinExistence type="evidence at transcript level"/>
<organism evidence="3">
    <name type="scientific">Ixodes scapularis</name>
    <name type="common">Black-legged tick</name>
    <name type="synonym">Deer tick</name>
    <dbReference type="NCBI Taxonomy" id="6945"/>
    <lineage>
        <taxon>Eukaryota</taxon>
        <taxon>Metazoa</taxon>
        <taxon>Ecdysozoa</taxon>
        <taxon>Arthropoda</taxon>
        <taxon>Chelicerata</taxon>
        <taxon>Arachnida</taxon>
        <taxon>Acari</taxon>
        <taxon>Parasitiformes</taxon>
        <taxon>Ixodida</taxon>
        <taxon>Ixodoidea</taxon>
        <taxon>Ixodidae</taxon>
        <taxon>Ixodinae</taxon>
        <taxon>Ixodes</taxon>
    </lineage>
</organism>
<accession>Q4PN57</accession>
<keyword evidence="2" id="KW-0732">Signal</keyword>
<evidence type="ECO:0000256" key="2">
    <source>
        <dbReference type="SAM" id="SignalP"/>
    </source>
</evidence>
<sequence length="192" mass="21241">MPLVYGSQATMKIQAFAALAVVAALLPITNCAPSPKPEEEEDRSCEKRDADAKQVTEPVLHCNYYCYPYKDEDYFVLMFYPEGTACKYNFGEVIGKCISEDCQHPSSPLYNKTLNVPGGKDGEKDNKENAAGDGEKKKEDNEGVTEKENEEVGKNEGTEDLKTEQPQMEDGKNIKSEKETSRNAYVGGGSIF</sequence>
<dbReference type="VEuPathDB" id="VectorBase:ISCW002919"/>
<dbReference type="VEuPathDB" id="VectorBase:ISCI002919"/>